<dbReference type="EMBL" id="CP121752">
    <property type="protein sequence ID" value="WGD97735.1"/>
    <property type="molecule type" value="Genomic_DNA"/>
</dbReference>
<organism evidence="1 2">
    <name type="scientific">Bacillus safensis</name>
    <dbReference type="NCBI Taxonomy" id="561879"/>
    <lineage>
        <taxon>Bacteria</taxon>
        <taxon>Bacillati</taxon>
        <taxon>Bacillota</taxon>
        <taxon>Bacilli</taxon>
        <taxon>Bacillales</taxon>
        <taxon>Bacillaceae</taxon>
        <taxon>Bacillus</taxon>
    </lineage>
</organism>
<evidence type="ECO:0000313" key="2">
    <source>
        <dbReference type="Proteomes" id="UP001218488"/>
    </source>
</evidence>
<gene>
    <name evidence="1" type="ORF">P5627_20040</name>
</gene>
<name>A0AC61YSE7_BACIA</name>
<accession>A0AC61YSE7</accession>
<reference evidence="1" key="1">
    <citation type="submission" date="2025-02" db="EMBL/GenBank/DDBJ databases">
        <title>Complete genome sequences of 52 Bacillus and Priestia strains isolated from West-African fermentations and 26 reference strains from the DSMZ collection.</title>
        <authorList>
            <person name="Wiedenbein E.S."/>
            <person name="Canoy T.S."/>
            <person name="Hui Y."/>
            <person name="Parkouda C."/>
            <person name="Dawende C."/>
            <person name="Ametefe E."/>
            <person name="Jespersen L."/>
            <person name="Nielsen D.S."/>
        </authorList>
    </citation>
    <scope>NUCLEOTIDE SEQUENCE</scope>
    <source>
        <strain evidence="1">PRO33</strain>
    </source>
</reference>
<evidence type="ECO:0000313" key="1">
    <source>
        <dbReference type="EMBL" id="WGD97735.1"/>
    </source>
</evidence>
<dbReference type="Proteomes" id="UP001218488">
    <property type="component" value="Chromosome"/>
</dbReference>
<sequence length="575" mass="62818">MAKQRKFGGYTISSKIMSVVVVTLLATVALFVLTFYLVSQDLSSQLLKQFDYRLTTDIDTAKKEIDNIDGNVLSISGKDDPIYVEIKKKFTELQKDHTLENLYVLSNKGGKERIIVLTGEDNDFDQDYAFSDEMKQALSEDKMVKSDIYHDSYGTHKSVFLPIKDSGGELTGILGIDLDASIVPATTKKLTIYITVASAIVLIGGLLFSFIMGRRIAKPARSLMESANRIADGDLTGMVEVQSKDEIGQLAASFQKMQGRIKELISKISHSSSEVSKMSSQLRTVTNESSQSAQQVSEAMTNMSEGINDSVANITDCTRSVSEIDTQIEGVTKEVDEMKSVSSDVQEQSESGQKLVKHVLDHLNLLHDKMTNSKQAAEELQSHSTEIESVISIITDISAQTNLLALNASIEAARVGEEGKGFAVVADEVRKLAEQSADAAKTVSDLVIGTQENSQRVLESVEESSKAVEEGREQMEGTSQNFAVIYDGVSQFSRRTNNLLASIKQVEQAYQTISTSIEQISVVSEEHAASSQEVAAATEQQSAGMQQISSAIEQLSDMSEELAQMVSTFKVDDNK</sequence>
<proteinExistence type="predicted"/>
<protein>
    <submittedName>
        <fullName evidence="1">Methyl-accepting chemotaxis protein</fullName>
    </submittedName>
</protein>